<accession>A0A0E9W8V5</accession>
<reference evidence="1" key="1">
    <citation type="submission" date="2014-11" db="EMBL/GenBank/DDBJ databases">
        <authorList>
            <person name="Amaro Gonzalez C."/>
        </authorList>
    </citation>
    <scope>NUCLEOTIDE SEQUENCE</scope>
</reference>
<name>A0A0E9W8V5_ANGAN</name>
<dbReference type="EMBL" id="GBXM01021768">
    <property type="protein sequence ID" value="JAH86809.1"/>
    <property type="molecule type" value="Transcribed_RNA"/>
</dbReference>
<dbReference type="AlphaFoldDB" id="A0A0E9W8V5"/>
<organism evidence="1">
    <name type="scientific">Anguilla anguilla</name>
    <name type="common">European freshwater eel</name>
    <name type="synonym">Muraena anguilla</name>
    <dbReference type="NCBI Taxonomy" id="7936"/>
    <lineage>
        <taxon>Eukaryota</taxon>
        <taxon>Metazoa</taxon>
        <taxon>Chordata</taxon>
        <taxon>Craniata</taxon>
        <taxon>Vertebrata</taxon>
        <taxon>Euteleostomi</taxon>
        <taxon>Actinopterygii</taxon>
        <taxon>Neopterygii</taxon>
        <taxon>Teleostei</taxon>
        <taxon>Anguilliformes</taxon>
        <taxon>Anguillidae</taxon>
        <taxon>Anguilla</taxon>
    </lineage>
</organism>
<evidence type="ECO:0000313" key="1">
    <source>
        <dbReference type="EMBL" id="JAH86809.1"/>
    </source>
</evidence>
<proteinExistence type="predicted"/>
<sequence length="32" mass="3819">MLQRTTNATKSLKMETCQKDLCYTYCVWHQHG</sequence>
<protein>
    <submittedName>
        <fullName evidence="1">Uncharacterized protein</fullName>
    </submittedName>
</protein>
<reference evidence="1" key="2">
    <citation type="journal article" date="2015" name="Fish Shellfish Immunol.">
        <title>Early steps in the European eel (Anguilla anguilla)-Vibrio vulnificus interaction in the gills: Role of the RtxA13 toxin.</title>
        <authorList>
            <person name="Callol A."/>
            <person name="Pajuelo D."/>
            <person name="Ebbesson L."/>
            <person name="Teles M."/>
            <person name="MacKenzie S."/>
            <person name="Amaro C."/>
        </authorList>
    </citation>
    <scope>NUCLEOTIDE SEQUENCE</scope>
</reference>